<evidence type="ECO:0000256" key="2">
    <source>
        <dbReference type="ARBA" id="ARBA00022771"/>
    </source>
</evidence>
<dbReference type="InterPro" id="IPR011011">
    <property type="entry name" value="Znf_FYVE_PHD"/>
</dbReference>
<feature type="compositionally biased region" description="Pro residues" evidence="6">
    <location>
        <begin position="1461"/>
        <end position="1475"/>
    </location>
</feature>
<proteinExistence type="predicted"/>
<keyword evidence="2 4" id="KW-0863">Zinc-finger</keyword>
<dbReference type="PROSITE" id="PS00028">
    <property type="entry name" value="ZINC_FINGER_C2H2_1"/>
    <property type="match status" value="1"/>
</dbReference>
<feature type="compositionally biased region" description="Gly residues" evidence="6">
    <location>
        <begin position="1442"/>
        <end position="1456"/>
    </location>
</feature>
<evidence type="ECO:0000313" key="10">
    <source>
        <dbReference type="WBParaSite" id="MBELARI_LOCUS4872"/>
    </source>
</evidence>
<dbReference type="SUPFAM" id="SSF69979">
    <property type="entry name" value="Eea1 homodimerisation domain"/>
    <property type="match status" value="1"/>
</dbReference>
<feature type="compositionally biased region" description="Pro residues" evidence="6">
    <location>
        <begin position="1532"/>
        <end position="1542"/>
    </location>
</feature>
<dbReference type="InterPro" id="IPR055119">
    <property type="entry name" value="Mig18_Fn1"/>
</dbReference>
<dbReference type="PANTHER" id="PTHR35573:SF3">
    <property type="entry name" value="ML DOMAIN-CONTAINING PROTEIN"/>
    <property type="match status" value="1"/>
</dbReference>
<feature type="coiled-coil region" evidence="5">
    <location>
        <begin position="996"/>
        <end position="1037"/>
    </location>
</feature>
<evidence type="ECO:0000256" key="4">
    <source>
        <dbReference type="PROSITE-ProRule" id="PRU00042"/>
    </source>
</evidence>
<feature type="region of interest" description="Disordered" evidence="6">
    <location>
        <begin position="16"/>
        <end position="37"/>
    </location>
</feature>
<dbReference type="InterPro" id="IPR017455">
    <property type="entry name" value="Znf_FYVE-rel"/>
</dbReference>
<accession>A0AAF3J9J6</accession>
<dbReference type="Pfam" id="PF23003">
    <property type="entry name" value="Fn1_2"/>
    <property type="match status" value="1"/>
</dbReference>
<feature type="coiled-coil region" evidence="5">
    <location>
        <begin position="620"/>
        <end position="822"/>
    </location>
</feature>
<feature type="compositionally biased region" description="Gly residues" evidence="6">
    <location>
        <begin position="1569"/>
        <end position="1584"/>
    </location>
</feature>
<feature type="domain" description="C2H2-type" evidence="7">
    <location>
        <begin position="44"/>
        <end position="72"/>
    </location>
</feature>
<dbReference type="PROSITE" id="PS50178">
    <property type="entry name" value="ZF_FYVE"/>
    <property type="match status" value="1"/>
</dbReference>
<keyword evidence="3" id="KW-0862">Zinc</keyword>
<feature type="region of interest" description="Disordered" evidence="6">
    <location>
        <begin position="1362"/>
        <end position="1411"/>
    </location>
</feature>
<evidence type="ECO:0000256" key="3">
    <source>
        <dbReference type="ARBA" id="ARBA00022833"/>
    </source>
</evidence>
<feature type="region of interest" description="Disordered" evidence="6">
    <location>
        <begin position="1426"/>
        <end position="1591"/>
    </location>
</feature>
<feature type="compositionally biased region" description="Gly residues" evidence="6">
    <location>
        <begin position="1511"/>
        <end position="1520"/>
    </location>
</feature>
<keyword evidence="9" id="KW-1185">Reference proteome</keyword>
<evidence type="ECO:0000256" key="6">
    <source>
        <dbReference type="SAM" id="MobiDB-lite"/>
    </source>
</evidence>
<feature type="domain" description="FYVE-type" evidence="8">
    <location>
        <begin position="1084"/>
        <end position="1142"/>
    </location>
</feature>
<keyword evidence="5" id="KW-0175">Coiled coil</keyword>
<dbReference type="PROSITE" id="PS50157">
    <property type="entry name" value="ZINC_FINGER_C2H2_2"/>
    <property type="match status" value="1"/>
</dbReference>
<dbReference type="Pfam" id="PF01363">
    <property type="entry name" value="FYVE"/>
    <property type="match status" value="1"/>
</dbReference>
<name>A0AAF3J9J6_9BILA</name>
<dbReference type="InterPro" id="IPR000306">
    <property type="entry name" value="Znf_FYVE"/>
</dbReference>
<keyword evidence="1" id="KW-0479">Metal-binding</keyword>
<evidence type="ECO:0000256" key="5">
    <source>
        <dbReference type="SAM" id="Coils"/>
    </source>
</evidence>
<dbReference type="Gene3D" id="1.20.5.390">
    <property type="entry name" value="L1 transposable element, trimerization domain"/>
    <property type="match status" value="1"/>
</dbReference>
<evidence type="ECO:0000259" key="7">
    <source>
        <dbReference type="PROSITE" id="PS50157"/>
    </source>
</evidence>
<reference evidence="10" key="1">
    <citation type="submission" date="2024-02" db="UniProtKB">
        <authorList>
            <consortium name="WormBaseParasite"/>
        </authorList>
    </citation>
    <scope>IDENTIFICATION</scope>
</reference>
<feature type="coiled-coil region" evidence="5">
    <location>
        <begin position="517"/>
        <end position="576"/>
    </location>
</feature>
<feature type="compositionally biased region" description="Polar residues" evidence="6">
    <location>
        <begin position="20"/>
        <end position="32"/>
    </location>
</feature>
<protein>
    <submittedName>
        <fullName evidence="10">Uncharacterized protein</fullName>
    </submittedName>
</protein>
<dbReference type="InterPro" id="IPR013087">
    <property type="entry name" value="Znf_C2H2_type"/>
</dbReference>
<dbReference type="SUPFAM" id="SSF57903">
    <property type="entry name" value="FYVE/PHD zinc finger"/>
    <property type="match status" value="1"/>
</dbReference>
<dbReference type="SMART" id="SM00064">
    <property type="entry name" value="FYVE"/>
    <property type="match status" value="1"/>
</dbReference>
<feature type="coiled-coil region" evidence="5">
    <location>
        <begin position="848"/>
        <end position="963"/>
    </location>
</feature>
<feature type="compositionally biased region" description="Low complexity" evidence="6">
    <location>
        <begin position="1521"/>
        <end position="1531"/>
    </location>
</feature>
<evidence type="ECO:0000256" key="1">
    <source>
        <dbReference type="ARBA" id="ARBA00022723"/>
    </source>
</evidence>
<dbReference type="CDD" id="cd15730">
    <property type="entry name" value="FYVE_EEA1"/>
    <property type="match status" value="1"/>
</dbReference>
<dbReference type="Proteomes" id="UP000887575">
    <property type="component" value="Unassembled WGS sequence"/>
</dbReference>
<feature type="coiled-coil region" evidence="5">
    <location>
        <begin position="289"/>
        <end position="470"/>
    </location>
</feature>
<feature type="compositionally biased region" description="Low complexity" evidence="6">
    <location>
        <begin position="1481"/>
        <end position="1492"/>
    </location>
</feature>
<dbReference type="GO" id="GO:0008270">
    <property type="term" value="F:zinc ion binding"/>
    <property type="evidence" value="ECO:0007669"/>
    <property type="project" value="UniProtKB-KW"/>
</dbReference>
<organism evidence="9 10">
    <name type="scientific">Mesorhabditis belari</name>
    <dbReference type="NCBI Taxonomy" id="2138241"/>
    <lineage>
        <taxon>Eukaryota</taxon>
        <taxon>Metazoa</taxon>
        <taxon>Ecdysozoa</taxon>
        <taxon>Nematoda</taxon>
        <taxon>Chromadorea</taxon>
        <taxon>Rhabditida</taxon>
        <taxon>Rhabditina</taxon>
        <taxon>Rhabditomorpha</taxon>
        <taxon>Rhabditoidea</taxon>
        <taxon>Rhabditidae</taxon>
        <taxon>Mesorhabditinae</taxon>
        <taxon>Mesorhabditis</taxon>
    </lineage>
</organism>
<evidence type="ECO:0000313" key="9">
    <source>
        <dbReference type="Proteomes" id="UP000887575"/>
    </source>
</evidence>
<sequence>MLKRIKAQVTQVANELPDLLNNSGREASNGKNSAGEMPGECEGFLCPMCMTPFPSPDDLSLHFERAHTSDTMQPVTSLENPNFLTTDDVLINRRASTTSSTIGFSTKEEEIQELKHQLKDEKWFSAELKKELDRIQSIFAQSQDVPKEEVPYLMQQIQMLEAGKSMVTQRMLEFEKEGNQYKRQLEYTVQEKKEIWERLKTLTEKIRQLTEENEEKKTENAVMCEELLRVKGAMADLEKELDKLSQTLDERPSEDDVTVLRKELVRAQQLMDEISLHKDGEMRQHLDQLRELSTEREKLKFVVNELQRQINDSGEQSSKKSEESFQFKAQLDSSMIELENHKQKAANLTTELEGTIQLLAEAEKRSISIAKELEESRKRVDELEIDLTASGKSADDFNESNKTSRKKIQELKEELKKLEQVNKNLVIDVTTLSGKLENEKRGNQEKNEQINNQHQKISELSDQVIDLQKELCKKDGIIDVKVAIIETQTREIGTLKENASDLLSKISEGEGGAKVAIDQLNEEKKRLLEDMKMIGDLQKEQKAELEEKIFTLEKESREKEKEKAQLEMQKTLMENDLKQKLSIAEEEIIRKAECFVEMERDRDDERKKTGEHFKQIKALCAEKELKIEENVQKNEELSKEIGILMDDLREKEKALNDSRSQVKQSLETLKAAEEKARKLEEELSQMESDRFSIQQNESEHVRQNEQLQKQLMENGEKNLKLANELIGLKEESERKQEAIAEMTTESTKNREQLKNALDKVQLLEDSLMQTQKDCSSSKDIEMELIRRNDELQKEFSMYKEKAAKLSEEIREKSDYLTSYEAEVEEIRKHSANKVALLEEQIEENLAMNDELTLVTKELTERNEKLQKEKSGIETKLSLELQTVEELMAKVDQNEQNLSTTRDELQKRTKSEASLKQQLESLQSIYEQLNGQLIQERNDYTKTLSTKQEEIITLQHQLDEVQENLLKQYDKAGEEATICHRKIESLQSEIGLKESQIVEVKGKLNDANSKNEELNKLINSWEDEKKALIERCLNTESDLDFERERATENKKRFDDALSAMHELGRANQSLQMDMSKQSSRKWLDDSEAVNCTACGKVFSLTVRKHHCRVCGLIFCSTCSSHAVKLASHKSPVRSCEPCFQEVVRKSFVMKCFINKDSSWRTEVIGCQSPLGVEIPPEGFVKENGMKYSCLRGVNGHLSYHSEMDPITFCDGHQLGDTWIVNKNFNRSCTTKGSFILNCMTDSGTRIELNGQLTEQGTVYKCTQDATGAIFLHRAPSSNAPKHHPFKAFLFKETSMQPTTTTMPASTTEVTTTEVTTTVVATDPELTTFDPSDPAEAIFTQAPATEAETTPMADEQPTLFPQVTQIHPTEPGPAPPVSLPVFDSNDLSSMPHPPSIRPNKPEDEGPAAPPASPQELAANEAWSEMYGAVPVGEDGHPGQSGQPGQAGHGQQSTGGGGCQTCPAGPPGPRGRPGPAGPGGPDGHPGQPGSRSYGGPRPGPPGPPGDAGRPGQPGHPGGPGQAGQPGKRYVSQPGHPGPRGPPGPSGGPGQPGRAQPGQRGPPGPAGQAGHPGQPGGDGQPGGPGSDGQPGKDAAYCPCSPIVPLNADDTCPFPNGSETKMHTFECATGMQITVSDINVTDVNGKPMYPMDPKQTMVLDLISYNHGEQITDNKVDVGIYSYSKSWATNTCNWTAIPTLGLLNNIDGCDFAKNCPLASGPLQLKIPLDLSQFSSIINMLAANRPYQLNIAMKNYNEGNKQHEQIACVVAQIHLI</sequence>
<evidence type="ECO:0000259" key="8">
    <source>
        <dbReference type="PROSITE" id="PS50178"/>
    </source>
</evidence>
<dbReference type="PANTHER" id="PTHR35573">
    <property type="entry name" value="PROTEIN CBG22129"/>
    <property type="match status" value="1"/>
</dbReference>
<dbReference type="WBParaSite" id="MBELARI_LOCUS4872">
    <property type="protein sequence ID" value="MBELARI_LOCUS4872"/>
    <property type="gene ID" value="MBELARI_LOCUS4872"/>
</dbReference>
<dbReference type="Gene3D" id="3.30.40.10">
    <property type="entry name" value="Zinc/RING finger domain, C3HC4 (zinc finger)"/>
    <property type="match status" value="1"/>
</dbReference>
<dbReference type="InterPro" id="IPR013083">
    <property type="entry name" value="Znf_RING/FYVE/PHD"/>
</dbReference>
<feature type="coiled-coil region" evidence="5">
    <location>
        <begin position="192"/>
        <end position="247"/>
    </location>
</feature>